<dbReference type="Proteomes" id="UP000347681">
    <property type="component" value="Unassembled WGS sequence"/>
</dbReference>
<proteinExistence type="predicted"/>
<dbReference type="AlphaFoldDB" id="A0A5M5ZQI0"/>
<comment type="caution">
    <text evidence="1">The sequence shown here is derived from an EMBL/GenBank/DDBJ whole genome shotgun (WGS) entry which is preliminary data.</text>
</comment>
<gene>
    <name evidence="1" type="ORF">F2Y61_18365</name>
</gene>
<evidence type="ECO:0000313" key="2">
    <source>
        <dbReference type="Proteomes" id="UP000347681"/>
    </source>
</evidence>
<protein>
    <submittedName>
        <fullName evidence="1">Uncharacterized protein</fullName>
    </submittedName>
</protein>
<organism evidence="1 2">
    <name type="scientific">Phocaeicola dorei</name>
    <dbReference type="NCBI Taxonomy" id="357276"/>
    <lineage>
        <taxon>Bacteria</taxon>
        <taxon>Pseudomonadati</taxon>
        <taxon>Bacteroidota</taxon>
        <taxon>Bacteroidia</taxon>
        <taxon>Bacteroidales</taxon>
        <taxon>Bacteroidaceae</taxon>
        <taxon>Phocaeicola</taxon>
    </lineage>
</organism>
<name>A0A5M5ZQI0_9BACT</name>
<sequence length="261" mass="30288">MRGFRGTPAQTGKQGLFRLVKQAQESYTAEVLTHQKSYRRYVLDFIHSKRYHDETDAWSKNEHWKNYRTIADLLSDHEELVRKYFERAVFDENSISDLLNEFYTLDLPQTDVPENILEGTSNPQSTTSSSFIFKPSLDRATIDLIVQLVNEVNLFKEKLNADDVFAHYETDTLQAVTSNNNTRLALAFDKLASHGIIPYHWQSFIAKRRLIISSSGRKYLDQHDLSSTLNRIKDMQPGISEKKLLAVIDRYVKLIKNKEVQ</sequence>
<dbReference type="EMBL" id="VVZB01000013">
    <property type="protein sequence ID" value="KAA5380417.1"/>
    <property type="molecule type" value="Genomic_DNA"/>
</dbReference>
<evidence type="ECO:0000313" key="1">
    <source>
        <dbReference type="EMBL" id="KAA5380417.1"/>
    </source>
</evidence>
<reference evidence="1 2" key="1">
    <citation type="journal article" date="2019" name="Nat. Med.">
        <title>A library of human gut bacterial isolates paired with longitudinal multiomics data enables mechanistic microbiome research.</title>
        <authorList>
            <person name="Poyet M."/>
            <person name="Groussin M."/>
            <person name="Gibbons S.M."/>
            <person name="Avila-Pacheco J."/>
            <person name="Jiang X."/>
            <person name="Kearney S.M."/>
            <person name="Perrotta A.R."/>
            <person name="Berdy B."/>
            <person name="Zhao S."/>
            <person name="Lieberman T.D."/>
            <person name="Swanson P.K."/>
            <person name="Smith M."/>
            <person name="Roesemann S."/>
            <person name="Alexander J.E."/>
            <person name="Rich S.A."/>
            <person name="Livny J."/>
            <person name="Vlamakis H."/>
            <person name="Clish C."/>
            <person name="Bullock K."/>
            <person name="Deik A."/>
            <person name="Scott J."/>
            <person name="Pierce K.A."/>
            <person name="Xavier R.J."/>
            <person name="Alm E.J."/>
        </authorList>
    </citation>
    <scope>NUCLEOTIDE SEQUENCE [LARGE SCALE GENOMIC DNA]</scope>
    <source>
        <strain evidence="1 2">BIOML-A5</strain>
    </source>
</reference>
<dbReference type="RefSeq" id="WP_149941157.1">
    <property type="nucleotide sequence ID" value="NZ_VVZB01000013.1"/>
</dbReference>
<accession>A0A5M5ZQI0</accession>